<dbReference type="Proteomes" id="UP001198983">
    <property type="component" value="Chromosome"/>
</dbReference>
<dbReference type="AlphaFoldDB" id="A0AAX2ZJQ5"/>
<dbReference type="CDD" id="cd02976">
    <property type="entry name" value="NrdH"/>
    <property type="match status" value="1"/>
</dbReference>
<proteinExistence type="predicted"/>
<dbReference type="InterPro" id="IPR051548">
    <property type="entry name" value="Grx-like_ET"/>
</dbReference>
<evidence type="ECO:0000313" key="3">
    <source>
        <dbReference type="Proteomes" id="UP001198983"/>
    </source>
</evidence>
<dbReference type="KEGG" id="tem:JW646_09205"/>
<feature type="domain" description="Glutaredoxin" evidence="1">
    <location>
        <begin position="4"/>
        <end position="61"/>
    </location>
</feature>
<reference evidence="2 3" key="1">
    <citation type="journal article" date="2023" name="Int. J. Syst. Evol. Microbiol.">
        <title>Terrisporobacter hibernicus sp. nov., isolated from bovine faeces in Northern Ireland.</title>
        <authorList>
            <person name="Mitchell M."/>
            <person name="Nguyen S.V."/>
            <person name="Connor M."/>
            <person name="Fairley D.J."/>
            <person name="Donoghue O."/>
            <person name="Marshall H."/>
            <person name="Koolman L."/>
            <person name="McMullan G."/>
            <person name="Schaffer K.E."/>
            <person name="McGrath J.W."/>
            <person name="Fanning S."/>
        </authorList>
    </citation>
    <scope>NUCLEOTIDE SEQUENCE [LARGE SCALE GENOMIC DNA]</scope>
    <source>
        <strain evidence="2 3">MCA3</strain>
    </source>
</reference>
<dbReference type="RefSeq" id="WP_074920461.1">
    <property type="nucleotide sequence ID" value="NZ_CP081135.1"/>
</dbReference>
<evidence type="ECO:0000313" key="2">
    <source>
        <dbReference type="EMBL" id="UEL49553.1"/>
    </source>
</evidence>
<dbReference type="PANTHER" id="PTHR34386">
    <property type="entry name" value="GLUTAREDOXIN"/>
    <property type="match status" value="1"/>
</dbReference>
<dbReference type="Pfam" id="PF00462">
    <property type="entry name" value="Glutaredoxin"/>
    <property type="match status" value="1"/>
</dbReference>
<dbReference type="GO" id="GO:0009055">
    <property type="term" value="F:electron transfer activity"/>
    <property type="evidence" value="ECO:0007669"/>
    <property type="project" value="TreeGrafter"/>
</dbReference>
<dbReference type="InterPro" id="IPR002109">
    <property type="entry name" value="Glutaredoxin"/>
</dbReference>
<dbReference type="GO" id="GO:0045454">
    <property type="term" value="P:cell redox homeostasis"/>
    <property type="evidence" value="ECO:0007669"/>
    <property type="project" value="TreeGrafter"/>
</dbReference>
<dbReference type="PROSITE" id="PS51354">
    <property type="entry name" value="GLUTAREDOXIN_2"/>
    <property type="match status" value="1"/>
</dbReference>
<sequence>MKKIEIYTSDTCIQCKKAKEYLQNNNIEFVEYNISSNEEFRRELIKKGYLSVPIIVVDNQDILGFDVNRIKQLTGI</sequence>
<name>A0AAX2ZJQ5_9FIRM</name>
<dbReference type="InterPro" id="IPR036249">
    <property type="entry name" value="Thioredoxin-like_sf"/>
</dbReference>
<dbReference type="Gene3D" id="3.40.30.10">
    <property type="entry name" value="Glutaredoxin"/>
    <property type="match status" value="1"/>
</dbReference>
<dbReference type="PANTHER" id="PTHR34386:SF1">
    <property type="entry name" value="GLUTAREDOXIN-LIKE PROTEIN NRDH"/>
    <property type="match status" value="1"/>
</dbReference>
<dbReference type="SUPFAM" id="SSF52833">
    <property type="entry name" value="Thioredoxin-like"/>
    <property type="match status" value="1"/>
</dbReference>
<organism evidence="2 3">
    <name type="scientific">Terrisporobacter hibernicus</name>
    <dbReference type="NCBI Taxonomy" id="2813371"/>
    <lineage>
        <taxon>Bacteria</taxon>
        <taxon>Bacillati</taxon>
        <taxon>Bacillota</taxon>
        <taxon>Clostridia</taxon>
        <taxon>Peptostreptococcales</taxon>
        <taxon>Peptostreptococcaceae</taxon>
        <taxon>Terrisporobacter</taxon>
    </lineage>
</organism>
<gene>
    <name evidence="2" type="ORF">JW646_09205</name>
</gene>
<accession>A0AAX2ZJQ5</accession>
<evidence type="ECO:0000259" key="1">
    <source>
        <dbReference type="Pfam" id="PF00462"/>
    </source>
</evidence>
<keyword evidence="3" id="KW-1185">Reference proteome</keyword>
<dbReference type="EMBL" id="CP081135">
    <property type="protein sequence ID" value="UEL49553.1"/>
    <property type="molecule type" value="Genomic_DNA"/>
</dbReference>
<protein>
    <submittedName>
        <fullName evidence="2">Glutaredoxin family protein</fullName>
    </submittedName>
</protein>